<feature type="transmembrane region" description="Helical" evidence="1">
    <location>
        <begin position="54"/>
        <end position="84"/>
    </location>
</feature>
<keyword evidence="1" id="KW-1133">Transmembrane helix</keyword>
<name>A0A0F9HBB1_9ZZZZ</name>
<sequence length="95" mass="9973">MRINIRKALRMDTLRRRVLLVLVCVGSPFLLGAGVASLIGVPLSDFSTGRVVLALGYLGLLSAVGLAVVGAAIAVVVTLIMWIVRGDDGNKGTER</sequence>
<protein>
    <submittedName>
        <fullName evidence="2">Uncharacterized protein</fullName>
    </submittedName>
</protein>
<proteinExistence type="predicted"/>
<accession>A0A0F9HBB1</accession>
<dbReference type="AlphaFoldDB" id="A0A0F9HBB1"/>
<comment type="caution">
    <text evidence="2">The sequence shown here is derived from an EMBL/GenBank/DDBJ whole genome shotgun (WGS) entry which is preliminary data.</text>
</comment>
<evidence type="ECO:0000256" key="1">
    <source>
        <dbReference type="SAM" id="Phobius"/>
    </source>
</evidence>
<reference evidence="2" key="1">
    <citation type="journal article" date="2015" name="Nature">
        <title>Complex archaea that bridge the gap between prokaryotes and eukaryotes.</title>
        <authorList>
            <person name="Spang A."/>
            <person name="Saw J.H."/>
            <person name="Jorgensen S.L."/>
            <person name="Zaremba-Niedzwiedzka K."/>
            <person name="Martijn J."/>
            <person name="Lind A.E."/>
            <person name="van Eijk R."/>
            <person name="Schleper C."/>
            <person name="Guy L."/>
            <person name="Ettema T.J."/>
        </authorList>
    </citation>
    <scope>NUCLEOTIDE SEQUENCE</scope>
</reference>
<keyword evidence="1" id="KW-0472">Membrane</keyword>
<organism evidence="2">
    <name type="scientific">marine sediment metagenome</name>
    <dbReference type="NCBI Taxonomy" id="412755"/>
    <lineage>
        <taxon>unclassified sequences</taxon>
        <taxon>metagenomes</taxon>
        <taxon>ecological metagenomes</taxon>
    </lineage>
</organism>
<keyword evidence="1" id="KW-0812">Transmembrane</keyword>
<gene>
    <name evidence="2" type="ORF">LCGC14_1724050</name>
</gene>
<evidence type="ECO:0000313" key="2">
    <source>
        <dbReference type="EMBL" id="KKM08489.1"/>
    </source>
</evidence>
<dbReference type="EMBL" id="LAZR01015556">
    <property type="protein sequence ID" value="KKM08489.1"/>
    <property type="molecule type" value="Genomic_DNA"/>
</dbReference>